<dbReference type="PANTHER" id="PTHR39613">
    <property type="entry name" value="ANCHORED CELL WALL PROTEIN, PUTATIVE (AFU_ORTHOLOGUE AFUA_4G08960)-RELATED"/>
    <property type="match status" value="1"/>
</dbReference>
<dbReference type="AlphaFoldDB" id="A0A074W1J2"/>
<evidence type="ECO:0000259" key="1">
    <source>
        <dbReference type="Pfam" id="PF09792"/>
    </source>
</evidence>
<dbReference type="STRING" id="1043003.A0A074W1J2"/>
<dbReference type="Proteomes" id="UP000030672">
    <property type="component" value="Unassembled WGS sequence"/>
</dbReference>
<accession>A0A074W1J2</accession>
<dbReference type="HOGENOM" id="CLU_033570_0_0_1"/>
<dbReference type="Pfam" id="PF09792">
    <property type="entry name" value="But2"/>
    <property type="match status" value="1"/>
</dbReference>
<feature type="domain" description="Cell wall mannoprotein PIR1-like C-terminal" evidence="2">
    <location>
        <begin position="66"/>
        <end position="139"/>
    </location>
</feature>
<feature type="domain" description="Ubiquitin 3 binding protein But2 C-terminal" evidence="1">
    <location>
        <begin position="181"/>
        <end position="320"/>
    </location>
</feature>
<proteinExistence type="predicted"/>
<gene>
    <name evidence="3" type="ORF">M437DRAFT_46386</name>
</gene>
<name>A0A074W1J2_AURM1</name>
<organism evidence="3 4">
    <name type="scientific">Aureobasidium melanogenum (strain CBS 110374)</name>
    <name type="common">Aureobasidium pullulans var. melanogenum</name>
    <dbReference type="NCBI Taxonomy" id="1043003"/>
    <lineage>
        <taxon>Eukaryota</taxon>
        <taxon>Fungi</taxon>
        <taxon>Dikarya</taxon>
        <taxon>Ascomycota</taxon>
        <taxon>Pezizomycotina</taxon>
        <taxon>Dothideomycetes</taxon>
        <taxon>Dothideomycetidae</taxon>
        <taxon>Dothideales</taxon>
        <taxon>Saccotheciaceae</taxon>
        <taxon>Aureobasidium</taxon>
    </lineage>
</organism>
<dbReference type="RefSeq" id="XP_040880815.1">
    <property type="nucleotide sequence ID" value="XM_041021257.1"/>
</dbReference>
<dbReference type="PANTHER" id="PTHR39613:SF1">
    <property type="entry name" value="ANCHORED CELL WALL PROTEIN, PUTATIVE (AFU_ORTHOLOGUE AFUA_4G08960)-RELATED"/>
    <property type="match status" value="1"/>
</dbReference>
<evidence type="ECO:0000313" key="4">
    <source>
        <dbReference type="Proteomes" id="UP000030672"/>
    </source>
</evidence>
<dbReference type="GeneID" id="63914630"/>
<dbReference type="Pfam" id="PF22799">
    <property type="entry name" value="PIR1-like_C"/>
    <property type="match status" value="1"/>
</dbReference>
<evidence type="ECO:0000259" key="2">
    <source>
        <dbReference type="Pfam" id="PF22799"/>
    </source>
</evidence>
<dbReference type="InterPro" id="IPR054508">
    <property type="entry name" value="PIR1-like_C"/>
</dbReference>
<dbReference type="InterPro" id="IPR018620">
    <property type="entry name" value="Ubiquitin3-bd_protein_But2_C"/>
</dbReference>
<keyword evidence="4" id="KW-1185">Reference proteome</keyword>
<dbReference type="EMBL" id="KL584830">
    <property type="protein sequence ID" value="KEQ63792.1"/>
    <property type="molecule type" value="Genomic_DNA"/>
</dbReference>
<sequence length="330" mass="34691">MKYTLPSLALASVASARVLNTRQSSCCFGINVSGDGVQGGSLGQLSDGQNRFGPNQSGATYCIDNGKITDKSGRGCVLTDTTQFQCDQGASPTGGFSIAPSGQIEHNGDATFYACPVDDNGNYNIYTQPLDNMPKCVKVGLSSAEGHCAAPSSTPASSSAAPATTAVSVSVSTQQCQPSTIPRLIVPVNSNQPEKSYGTQYNAYVGQGNSTIFTFDVPQSYQGKQCEVIFTFPTQSQLETSFVSESGNGGIDFKQLKDAADDKTTFNNQPDVAKDFGEKGVSTGNAYTITTGDCAAGMSISYELTATGNYETSWFQDWNPCPIGLWVVAN</sequence>
<evidence type="ECO:0000313" key="3">
    <source>
        <dbReference type="EMBL" id="KEQ63792.1"/>
    </source>
</evidence>
<reference evidence="3 4" key="1">
    <citation type="journal article" date="2014" name="BMC Genomics">
        <title>Genome sequencing of four Aureobasidium pullulans varieties: biotechnological potential, stress tolerance, and description of new species.</title>
        <authorList>
            <person name="Gostin Ar C."/>
            <person name="Ohm R.A."/>
            <person name="Kogej T."/>
            <person name="Sonjak S."/>
            <person name="Turk M."/>
            <person name="Zajc J."/>
            <person name="Zalar P."/>
            <person name="Grube M."/>
            <person name="Sun H."/>
            <person name="Han J."/>
            <person name="Sharma A."/>
            <person name="Chiniquy J."/>
            <person name="Ngan C.Y."/>
            <person name="Lipzen A."/>
            <person name="Barry K."/>
            <person name="Grigoriev I.V."/>
            <person name="Gunde-Cimerman N."/>
        </authorList>
    </citation>
    <scope>NUCLEOTIDE SEQUENCE [LARGE SCALE GENOMIC DNA]</scope>
    <source>
        <strain evidence="3 4">CBS 110374</strain>
    </source>
</reference>
<protein>
    <submittedName>
        <fullName evidence="3">Uncharacterized protein</fullName>
    </submittedName>
</protein>